<evidence type="ECO:0000256" key="2">
    <source>
        <dbReference type="SAM" id="SignalP"/>
    </source>
</evidence>
<dbReference type="EMBL" id="CP054139">
    <property type="protein sequence ID" value="QKJ28905.1"/>
    <property type="molecule type" value="Genomic_DNA"/>
</dbReference>
<feature type="domain" description="Pyrrolo-quinoline quinone repeat" evidence="3">
    <location>
        <begin position="27"/>
        <end position="76"/>
    </location>
</feature>
<dbReference type="Pfam" id="PF13360">
    <property type="entry name" value="PQQ_2"/>
    <property type="match status" value="2"/>
</dbReference>
<evidence type="ECO:0000313" key="4">
    <source>
        <dbReference type="EMBL" id="QKJ28905.1"/>
    </source>
</evidence>
<dbReference type="PANTHER" id="PTHR34512:SF30">
    <property type="entry name" value="OUTER MEMBRANE PROTEIN ASSEMBLY FACTOR BAMB"/>
    <property type="match status" value="1"/>
</dbReference>
<dbReference type="InterPro" id="IPR018391">
    <property type="entry name" value="PQQ_b-propeller_rpt"/>
</dbReference>
<keyword evidence="1" id="KW-0812">Transmembrane</keyword>
<dbReference type="Gene3D" id="2.130.10.10">
    <property type="entry name" value="YVTN repeat-like/Quinoprotein amine dehydrogenase"/>
    <property type="match status" value="3"/>
</dbReference>
<proteinExistence type="predicted"/>
<dbReference type="Proteomes" id="UP000505355">
    <property type="component" value="Chromosome"/>
</dbReference>
<keyword evidence="1" id="KW-1133">Transmembrane helix</keyword>
<feature type="transmembrane region" description="Helical" evidence="1">
    <location>
        <begin position="366"/>
        <end position="388"/>
    </location>
</feature>
<organism evidence="4 5">
    <name type="scientific">Mucilaginibacter mali</name>
    <dbReference type="NCBI Taxonomy" id="2740462"/>
    <lineage>
        <taxon>Bacteria</taxon>
        <taxon>Pseudomonadati</taxon>
        <taxon>Bacteroidota</taxon>
        <taxon>Sphingobacteriia</taxon>
        <taxon>Sphingobacteriales</taxon>
        <taxon>Sphingobacteriaceae</taxon>
        <taxon>Mucilaginibacter</taxon>
    </lineage>
</organism>
<dbReference type="InterPro" id="IPR015943">
    <property type="entry name" value="WD40/YVTN_repeat-like_dom_sf"/>
</dbReference>
<dbReference type="SMART" id="SM00564">
    <property type="entry name" value="PQQ"/>
    <property type="match status" value="7"/>
</dbReference>
<dbReference type="AlphaFoldDB" id="A0A7D4Q6W8"/>
<name>A0A7D4Q6W8_9SPHI</name>
<feature type="chain" id="PRO_5028990218" evidence="2">
    <location>
        <begin position="20"/>
        <end position="402"/>
    </location>
</feature>
<accession>A0A7D4Q6W8</accession>
<evidence type="ECO:0000256" key="1">
    <source>
        <dbReference type="SAM" id="Phobius"/>
    </source>
</evidence>
<dbReference type="KEGG" id="mmab:HQ865_03755"/>
<keyword evidence="5" id="KW-1185">Reference proteome</keyword>
<dbReference type="InterPro" id="IPR002372">
    <property type="entry name" value="PQQ_rpt_dom"/>
</dbReference>
<feature type="domain" description="Pyrrolo-quinoline quinone repeat" evidence="3">
    <location>
        <begin position="186"/>
        <end position="330"/>
    </location>
</feature>
<feature type="signal peptide" evidence="2">
    <location>
        <begin position="1"/>
        <end position="19"/>
    </location>
</feature>
<evidence type="ECO:0000259" key="3">
    <source>
        <dbReference type="Pfam" id="PF13360"/>
    </source>
</evidence>
<evidence type="ECO:0000313" key="5">
    <source>
        <dbReference type="Proteomes" id="UP000505355"/>
    </source>
</evidence>
<dbReference type="PANTHER" id="PTHR34512">
    <property type="entry name" value="CELL SURFACE PROTEIN"/>
    <property type="match status" value="1"/>
</dbReference>
<dbReference type="InterPro" id="IPR011047">
    <property type="entry name" value="Quinoprotein_ADH-like_sf"/>
</dbReference>
<protein>
    <submittedName>
        <fullName evidence="4">PQQ-binding-like beta-propeller repeat protein</fullName>
    </submittedName>
</protein>
<keyword evidence="2" id="KW-0732">Signal</keyword>
<dbReference type="SUPFAM" id="SSF50998">
    <property type="entry name" value="Quinoprotein alcohol dehydrogenase-like"/>
    <property type="match status" value="2"/>
</dbReference>
<reference evidence="4 5" key="1">
    <citation type="submission" date="2020-05" db="EMBL/GenBank/DDBJ databases">
        <title>Mucilaginibacter mali sp. nov.</title>
        <authorList>
            <person name="Kim H.S."/>
            <person name="Lee K.C."/>
            <person name="Suh M.K."/>
            <person name="Kim J.-S."/>
            <person name="Han K.-I."/>
            <person name="Eom M.K."/>
            <person name="Shin Y.K."/>
            <person name="Lee J.-S."/>
        </authorList>
    </citation>
    <scope>NUCLEOTIDE SEQUENCE [LARGE SCALE GENOMIC DNA]</scope>
    <source>
        <strain evidence="4 5">G2-14</strain>
    </source>
</reference>
<dbReference type="RefSeq" id="WP_173413603.1">
    <property type="nucleotide sequence ID" value="NZ_CP054139.1"/>
</dbReference>
<gene>
    <name evidence="4" type="ORF">HQ865_03755</name>
</gene>
<sequence length="402" mass="44849">MKTLNILTTFLLCSLTAAAQDKAPQPTVKWKFQANSAIMASPVVSDGAVYFGSLDSSFYALDVNTGSQKWKFETRGQIRSTAAIHNNKLIFVSGDGLLYCLDKTTGKTTWTFKTGGEKLYPLYSFADYYQSSPQIKDGRVYFGSGDGNVYAVNEADGTLIWKYTTGDIVHAAPALDGDMLFAGSFDGYVYALNNITGALVWKFKSVGQRYFPKGEMQGNPMVFNGKVFVGSRDYNFYALDEKKGYAIWNRQFPRGWAMAPPVIKDSVLYVGTSDDMEMHAMDPETGRDKWKINVKFNIFGGNAFSGQNMYFGTLIGKMLALDYKTGNIKWTFLTDAYLSKRLNYFKEDDSRRDDFIEIMTKPNGQWLSMLALGSVFSTPAVVGNYLIFTTMDGKAYCLSMPA</sequence>
<keyword evidence="1" id="KW-0472">Membrane</keyword>